<dbReference type="Proteomes" id="UP000015531">
    <property type="component" value="Unassembled WGS sequence"/>
</dbReference>
<evidence type="ECO:0000313" key="2">
    <source>
        <dbReference type="Proteomes" id="UP000015531"/>
    </source>
</evidence>
<dbReference type="EMBL" id="ATDP01000089">
    <property type="protein sequence ID" value="EQB14977.1"/>
    <property type="molecule type" value="Genomic_DNA"/>
</dbReference>
<accession>T0HPL4</accession>
<reference evidence="1 2" key="1">
    <citation type="journal article" date="2013" name="Genome Announc.">
        <title>Draft Genome Sequence of Sphingobium lactosutens Strain DS20T, Isolated from a Hexachlorocyclohexane Dumpsite.</title>
        <authorList>
            <person name="Kumar R."/>
            <person name="Dwivedi V."/>
            <person name="Negi V."/>
            <person name="Khurana J.P."/>
            <person name="Lal R."/>
        </authorList>
    </citation>
    <scope>NUCLEOTIDE SEQUENCE [LARGE SCALE GENOMIC DNA]</scope>
    <source>
        <strain evidence="1 2">DS20</strain>
    </source>
</reference>
<dbReference type="AlphaFoldDB" id="T0HPL4"/>
<gene>
    <name evidence="1" type="ORF">RLDS_12465</name>
</gene>
<proteinExistence type="predicted"/>
<evidence type="ECO:0000313" key="1">
    <source>
        <dbReference type="EMBL" id="EQB14977.1"/>
    </source>
</evidence>
<protein>
    <submittedName>
        <fullName evidence="1">Uncharacterized protein</fullName>
    </submittedName>
</protein>
<sequence>MLFQDKLFLLGCQKRSIALLIQHPFLLAPVSGTVRR</sequence>
<name>T0HPL4_9SPHN</name>
<keyword evidence="2" id="KW-1185">Reference proteome</keyword>
<comment type="caution">
    <text evidence="1">The sequence shown here is derived from an EMBL/GenBank/DDBJ whole genome shotgun (WGS) entry which is preliminary data.</text>
</comment>
<organism evidence="1 2">
    <name type="scientific">Sphingobium lactosutens DS20</name>
    <dbReference type="NCBI Taxonomy" id="1331060"/>
    <lineage>
        <taxon>Bacteria</taxon>
        <taxon>Pseudomonadati</taxon>
        <taxon>Pseudomonadota</taxon>
        <taxon>Alphaproteobacteria</taxon>
        <taxon>Sphingomonadales</taxon>
        <taxon>Sphingomonadaceae</taxon>
        <taxon>Sphingobium</taxon>
    </lineage>
</organism>